<dbReference type="Pfam" id="PF07944">
    <property type="entry name" value="Beta-AFase-like_GH127_cat"/>
    <property type="match status" value="1"/>
</dbReference>
<dbReference type="AlphaFoldDB" id="E8X6D6"/>
<protein>
    <recommendedName>
        <fullName evidence="7">Acetyl-CoA carboxylase, biotin carboxylase</fullName>
    </recommendedName>
</protein>
<accession>E8X6D6</accession>
<gene>
    <name evidence="5" type="ordered locus">AciX9_4244</name>
</gene>
<dbReference type="InterPro" id="IPR008928">
    <property type="entry name" value="6-hairpin_glycosidase_sf"/>
</dbReference>
<evidence type="ECO:0000256" key="1">
    <source>
        <dbReference type="SAM" id="SignalP"/>
    </source>
</evidence>
<evidence type="ECO:0000313" key="6">
    <source>
        <dbReference type="Proteomes" id="UP000000343"/>
    </source>
</evidence>
<keyword evidence="6" id="KW-1185">Reference proteome</keyword>
<dbReference type="PANTHER" id="PTHR31151:SF0">
    <property type="entry name" value="PROLINE-TRNA LIGASE (DUF1680)"/>
    <property type="match status" value="1"/>
</dbReference>
<dbReference type="InterPro" id="IPR012878">
    <property type="entry name" value="Beta-AFase-like_GH127_cat"/>
</dbReference>
<dbReference type="RefSeq" id="WP_013572932.1">
    <property type="nucleotide sequence ID" value="NC_015057.1"/>
</dbReference>
<dbReference type="Proteomes" id="UP000000343">
    <property type="component" value="Plasmid pACIX901"/>
</dbReference>
<evidence type="ECO:0008006" key="7">
    <source>
        <dbReference type="Google" id="ProtNLM"/>
    </source>
</evidence>
<feature type="signal peptide" evidence="1">
    <location>
        <begin position="1"/>
        <end position="23"/>
    </location>
</feature>
<dbReference type="InterPro" id="IPR046544">
    <property type="entry name" value="GH146_SB_dom"/>
</dbReference>
<dbReference type="Pfam" id="PF20736">
    <property type="entry name" value="Glyco_hydro127M"/>
    <property type="match status" value="1"/>
</dbReference>
<name>E8X6D6_GRATM</name>
<feature type="chain" id="PRO_5003234440" description="Acetyl-CoA carboxylase, biotin carboxylase" evidence="1">
    <location>
        <begin position="24"/>
        <end position="800"/>
    </location>
</feature>
<dbReference type="EMBL" id="CP002481">
    <property type="protein sequence ID" value="ADW71020.1"/>
    <property type="molecule type" value="Genomic_DNA"/>
</dbReference>
<dbReference type="SUPFAM" id="SSF48208">
    <property type="entry name" value="Six-hairpin glycosidases"/>
    <property type="match status" value="1"/>
</dbReference>
<dbReference type="GO" id="GO:0005975">
    <property type="term" value="P:carbohydrate metabolic process"/>
    <property type="evidence" value="ECO:0007669"/>
    <property type="project" value="InterPro"/>
</dbReference>
<evidence type="ECO:0000259" key="2">
    <source>
        <dbReference type="Pfam" id="PF07944"/>
    </source>
</evidence>
<feature type="domain" description="Non-reducing end beta-L-arabinofuranosidase-like GH127 middle" evidence="4">
    <location>
        <begin position="438"/>
        <end position="531"/>
    </location>
</feature>
<dbReference type="OrthoDB" id="9757939at2"/>
<evidence type="ECO:0000259" key="4">
    <source>
        <dbReference type="Pfam" id="PF20736"/>
    </source>
</evidence>
<evidence type="ECO:0000259" key="3">
    <source>
        <dbReference type="Pfam" id="PF20620"/>
    </source>
</evidence>
<organism evidence="6">
    <name type="scientific">Granulicella tundricola (strain ATCC BAA-1859 / DSM 23138 / MP5ACTX9)</name>
    <dbReference type="NCBI Taxonomy" id="1198114"/>
    <lineage>
        <taxon>Bacteria</taxon>
        <taxon>Pseudomonadati</taxon>
        <taxon>Acidobacteriota</taxon>
        <taxon>Terriglobia</taxon>
        <taxon>Terriglobales</taxon>
        <taxon>Acidobacteriaceae</taxon>
        <taxon>Granulicella</taxon>
    </lineage>
</organism>
<proteinExistence type="predicted"/>
<evidence type="ECO:0000313" key="5">
    <source>
        <dbReference type="EMBL" id="ADW71020.1"/>
    </source>
</evidence>
<feature type="domain" description="Non-reducing end beta-L-arabinofuranosidase-like GH127 catalytic" evidence="2">
    <location>
        <begin position="41"/>
        <end position="424"/>
    </location>
</feature>
<keyword evidence="1" id="KW-0732">Signal</keyword>
<keyword evidence="5" id="KW-0614">Plasmid</keyword>
<dbReference type="Pfam" id="PF20620">
    <property type="entry name" value="DUF6805"/>
    <property type="match status" value="1"/>
</dbReference>
<geneLocation type="plasmid" evidence="5 6">
    <name>pACIX901</name>
</geneLocation>
<dbReference type="KEGG" id="acm:AciX9_4244"/>
<dbReference type="PANTHER" id="PTHR31151">
    <property type="entry name" value="PROLINE-TRNA LIGASE (DUF1680)"/>
    <property type="match status" value="1"/>
</dbReference>
<dbReference type="InterPro" id="IPR049046">
    <property type="entry name" value="Beta-AFase-like_GH127_middle"/>
</dbReference>
<dbReference type="HOGENOM" id="CLU_008033_1_0_0"/>
<feature type="domain" description="Glycoside hydrolase GH146 substrate-binding" evidence="3">
    <location>
        <begin position="657"/>
        <end position="793"/>
    </location>
</feature>
<sequence length="800" mass="88737">MRTLSLQVLLLCSFVQTLPSAFCAPAPHKVQLKAVPLPLNSVRLTGGPLKKAQDLDAQYLLELQPERMLAFLRQRAGLEAKAQGYGGWDGPGRQLTGHIAGHYLSAISMMYATTGDVRFKERADEFVAELQTIQNAQGDGYIGALLDAKGVDGKVKFQDLSKGEIKSGGFDLDGLWSPWYVEHKLFAGLRDAYHLTGDRTALEVEIEFAGWVEGILKNLNEDQIQRMLATEFGGMNEVLADLYADTNDTRWMKLSDKFEHHAIVDPLSQGQDILAGKHANTNIPKMIGELARYEYTGDEKDGKAANFFFDEVSLHHSFATGGDGKNEYFGQPDKMNDMIDGRTAESCAAYNMIKMARTLFSLDPQARYADFVERADLNAILGGQDPDDGRVSYMVPVGRGVQHEYQNKFESFTCCVGSQMETHAFHAYGIYNESGNKLWVSQYDPTTVDWASQGVKLEMVTDLPMGDTATLKMTSGQSKVFTLALRRPYWATSGFAVKVNGVLLKNVSGPDTYIEINRRWKVGDAVEVVLPKTLRKEPLPDNPNRMAIMWGPLVLAGDLGPEVSRRRNGGEGSASAVPEAAPALITAEHNVNGWLKPVAGKPGIFRTANLEQKQEVEFEPFYEMPRRRYAIYWDVFTPNDWAKKSADYEAEAVSDKKLTAATIGFAQPGQMQTERDFGEKDEDSTPVQLQGRYGRQGTAWFSYDLPVDSASPVILVVTYSNDAKGRKGSFDILVDGTKVGEQAIERRTPELDIRFFDVKYSLPLDLVKGKQKVTVRFQAKDGDTIPGVFGIRTVRTDAAR</sequence>
<reference evidence="6" key="1">
    <citation type="submission" date="2011-01" db="EMBL/GenBank/DDBJ databases">
        <title>Complete sequence of plasmid1 of Acidobacterium sp. MP5ACTX9.</title>
        <authorList>
            <consortium name="US DOE Joint Genome Institute"/>
            <person name="Lucas S."/>
            <person name="Copeland A."/>
            <person name="Lapidus A."/>
            <person name="Cheng J.-F."/>
            <person name="Goodwin L."/>
            <person name="Pitluck S."/>
            <person name="Teshima H."/>
            <person name="Detter J.C."/>
            <person name="Han C."/>
            <person name="Tapia R."/>
            <person name="Land M."/>
            <person name="Hauser L."/>
            <person name="Kyrpides N."/>
            <person name="Ivanova N."/>
            <person name="Ovchinnikova G."/>
            <person name="Pagani I."/>
            <person name="Rawat S.R."/>
            <person name="Mannisto M."/>
            <person name="Haggblom M.M."/>
            <person name="Woyke T."/>
        </authorList>
    </citation>
    <scope>NUCLEOTIDE SEQUENCE [LARGE SCALE GENOMIC DNA]</scope>
    <source>
        <strain evidence="6">MP5ACTX9</strain>
        <plasmid evidence="6">Plasmid pACIX901</plasmid>
    </source>
</reference>